<organism evidence="3 4">
    <name type="scientific">Gossypium stocksii</name>
    <dbReference type="NCBI Taxonomy" id="47602"/>
    <lineage>
        <taxon>Eukaryota</taxon>
        <taxon>Viridiplantae</taxon>
        <taxon>Streptophyta</taxon>
        <taxon>Embryophyta</taxon>
        <taxon>Tracheophyta</taxon>
        <taxon>Spermatophyta</taxon>
        <taxon>Magnoliopsida</taxon>
        <taxon>eudicotyledons</taxon>
        <taxon>Gunneridae</taxon>
        <taxon>Pentapetalae</taxon>
        <taxon>rosids</taxon>
        <taxon>malvids</taxon>
        <taxon>Malvales</taxon>
        <taxon>Malvaceae</taxon>
        <taxon>Malvoideae</taxon>
        <taxon>Gossypium</taxon>
    </lineage>
</organism>
<dbReference type="EMBL" id="JAIQCV010000010">
    <property type="protein sequence ID" value="KAH1057617.1"/>
    <property type="molecule type" value="Genomic_DNA"/>
</dbReference>
<evidence type="ECO:0000313" key="3">
    <source>
        <dbReference type="EMBL" id="KAH1057617.1"/>
    </source>
</evidence>
<evidence type="ECO:0000259" key="2">
    <source>
        <dbReference type="Pfam" id="PF14392"/>
    </source>
</evidence>
<gene>
    <name evidence="3" type="ORF">J1N35_035682</name>
</gene>
<accession>A0A9D3UUG5</accession>
<feature type="region of interest" description="Disordered" evidence="1">
    <location>
        <begin position="211"/>
        <end position="238"/>
    </location>
</feature>
<proteinExistence type="predicted"/>
<feature type="domain" description="Zinc knuckle CX2CX4HX4C" evidence="2">
    <location>
        <begin position="74"/>
        <end position="117"/>
    </location>
</feature>
<comment type="caution">
    <text evidence="3">The sequence shown here is derived from an EMBL/GenBank/DDBJ whole genome shotgun (WGS) entry which is preliminary data.</text>
</comment>
<protein>
    <recommendedName>
        <fullName evidence="2">Zinc knuckle CX2CX4HX4C domain-containing protein</fullName>
    </recommendedName>
</protein>
<dbReference type="OrthoDB" id="994464at2759"/>
<name>A0A9D3UUG5_9ROSI</name>
<feature type="compositionally biased region" description="Polar residues" evidence="1">
    <location>
        <begin position="228"/>
        <end position="238"/>
    </location>
</feature>
<reference evidence="3 4" key="1">
    <citation type="journal article" date="2021" name="Plant Biotechnol. J.">
        <title>Multi-omics assisted identification of the key and species-specific regulatory components of drought-tolerant mechanisms in Gossypium stocksii.</title>
        <authorList>
            <person name="Yu D."/>
            <person name="Ke L."/>
            <person name="Zhang D."/>
            <person name="Wu Y."/>
            <person name="Sun Y."/>
            <person name="Mei J."/>
            <person name="Sun J."/>
            <person name="Sun Y."/>
        </authorList>
    </citation>
    <scope>NUCLEOTIDE SEQUENCE [LARGE SCALE GENOMIC DNA]</scope>
    <source>
        <strain evidence="4">cv. E1</strain>
        <tissue evidence="3">Leaf</tissue>
    </source>
</reference>
<dbReference type="Pfam" id="PF14392">
    <property type="entry name" value="zf-CCHC_4"/>
    <property type="match status" value="1"/>
</dbReference>
<dbReference type="AlphaFoldDB" id="A0A9D3UUG5"/>
<keyword evidence="4" id="KW-1185">Reference proteome</keyword>
<dbReference type="InterPro" id="IPR025836">
    <property type="entry name" value="Zn_knuckle_CX2CX4HX4C"/>
</dbReference>
<evidence type="ECO:0000313" key="4">
    <source>
        <dbReference type="Proteomes" id="UP000828251"/>
    </source>
</evidence>
<evidence type="ECO:0000256" key="1">
    <source>
        <dbReference type="SAM" id="MobiDB-lite"/>
    </source>
</evidence>
<dbReference type="Proteomes" id="UP000828251">
    <property type="component" value="Unassembled WGS sequence"/>
</dbReference>
<sequence length="238" mass="27079">MEESGGNEGFQGDEISLLAEELIQLTVKSSIIEPSEKPTLIYTIWTVKSYNPDSFKAQMKSIWKTRRKFEIQDKPLRRGIFVSIDNQRRYWVFFKYEKLPIFCFGYGRIGHGIPDCSVLTPANKEKIRDNPPFSLALKAELNLLGKESLQLNAFSRKTQSQCSYIGSLGMIQGKDLCGKVNSKNLFTIVQSVEVPAETKFLDKEGVVDMEESGGADMQDGNMEKAKKTSWTRLNKQEW</sequence>